<dbReference type="KEGG" id="span:AWL63_02180"/>
<gene>
    <name evidence="2" type="ORF">AWL63_02180</name>
</gene>
<dbReference type="EMBL" id="CP014168">
    <property type="protein sequence ID" value="AOH82962.1"/>
    <property type="molecule type" value="Genomic_DNA"/>
</dbReference>
<dbReference type="STRING" id="1560345.AWL63_02180"/>
<keyword evidence="3" id="KW-1185">Reference proteome</keyword>
<evidence type="ECO:0000313" key="3">
    <source>
        <dbReference type="Proteomes" id="UP000094256"/>
    </source>
</evidence>
<dbReference type="AlphaFoldDB" id="A0A1B3Z6B2"/>
<organism evidence="2 3">
    <name type="scientific">Sphingomonas panacis</name>
    <dbReference type="NCBI Taxonomy" id="1560345"/>
    <lineage>
        <taxon>Bacteria</taxon>
        <taxon>Pseudomonadati</taxon>
        <taxon>Pseudomonadota</taxon>
        <taxon>Alphaproteobacteria</taxon>
        <taxon>Sphingomonadales</taxon>
        <taxon>Sphingomonadaceae</taxon>
        <taxon>Sphingomonas</taxon>
    </lineage>
</organism>
<keyword evidence="1" id="KW-1133">Transmembrane helix</keyword>
<evidence type="ECO:0000256" key="1">
    <source>
        <dbReference type="SAM" id="Phobius"/>
    </source>
</evidence>
<proteinExistence type="predicted"/>
<reference evidence="2 3" key="1">
    <citation type="submission" date="2016-01" db="EMBL/GenBank/DDBJ databases">
        <title>Complete genome and mega plasmid sequence of Sphingomonas panacis DCY99 elicits systemic resistance in rice to Xanthomonas oryzae.</title>
        <authorList>
            <person name="Kim Y.J."/>
            <person name="Yang D.C."/>
            <person name="Sing P."/>
        </authorList>
    </citation>
    <scope>NUCLEOTIDE SEQUENCE [LARGE SCALE GENOMIC DNA]</scope>
    <source>
        <strain evidence="2 3">DCY99</strain>
    </source>
</reference>
<protein>
    <submittedName>
        <fullName evidence="2">Uncharacterized protein</fullName>
    </submittedName>
</protein>
<name>A0A1B3Z6B2_9SPHN</name>
<evidence type="ECO:0000313" key="2">
    <source>
        <dbReference type="EMBL" id="AOH82962.1"/>
    </source>
</evidence>
<dbReference type="RefSeq" id="WP_069203546.1">
    <property type="nucleotide sequence ID" value="NZ_CP014168.1"/>
</dbReference>
<keyword evidence="1" id="KW-0812">Transmembrane</keyword>
<accession>A0A1B3Z6B2</accession>
<keyword evidence="1" id="KW-0472">Membrane</keyword>
<dbReference type="OrthoDB" id="7585591at2"/>
<sequence>MDFLLGLRWYQIALALAAVIALAWYARKLRRDEGKLTDEDKARSMAEERLAGFIARAALVSGDGGAAIVAGNGTIAVLLHRGVRVEARRLLAPLALSTSVEGVRIDTGESVLGSVTLFGVLEIDVRRIEAIAQAGNVVDIRQFRPH</sequence>
<feature type="transmembrane region" description="Helical" evidence="1">
    <location>
        <begin position="6"/>
        <end position="26"/>
    </location>
</feature>
<dbReference type="Proteomes" id="UP000094256">
    <property type="component" value="Chromosome"/>
</dbReference>